<keyword evidence="2" id="KW-1133">Transmembrane helix</keyword>
<evidence type="ECO:0000256" key="2">
    <source>
        <dbReference type="SAM" id="Phobius"/>
    </source>
</evidence>
<feature type="transmembrane region" description="Helical" evidence="2">
    <location>
        <begin position="513"/>
        <end position="541"/>
    </location>
</feature>
<accession>A0AA36CSB9</accession>
<evidence type="ECO:0000313" key="3">
    <source>
        <dbReference type="EMBL" id="CAJ0573938.1"/>
    </source>
</evidence>
<feature type="non-terminal residue" evidence="3">
    <location>
        <position position="602"/>
    </location>
</feature>
<feature type="region of interest" description="Disordered" evidence="1">
    <location>
        <begin position="577"/>
        <end position="602"/>
    </location>
</feature>
<keyword evidence="4" id="KW-1185">Reference proteome</keyword>
<protein>
    <submittedName>
        <fullName evidence="3">Uncharacterized protein</fullName>
    </submittedName>
</protein>
<gene>
    <name evidence="3" type="ORF">MSPICULIGERA_LOCUS12282</name>
</gene>
<evidence type="ECO:0000256" key="1">
    <source>
        <dbReference type="SAM" id="MobiDB-lite"/>
    </source>
</evidence>
<comment type="caution">
    <text evidence="3">The sequence shown here is derived from an EMBL/GenBank/DDBJ whole genome shotgun (WGS) entry which is preliminary data.</text>
</comment>
<reference evidence="3" key="1">
    <citation type="submission" date="2023-06" db="EMBL/GenBank/DDBJ databases">
        <authorList>
            <person name="Delattre M."/>
        </authorList>
    </citation>
    <scope>NUCLEOTIDE SEQUENCE</scope>
    <source>
        <strain evidence="3">AF72</strain>
    </source>
</reference>
<dbReference type="EMBL" id="CATQJA010002625">
    <property type="protein sequence ID" value="CAJ0573938.1"/>
    <property type="molecule type" value="Genomic_DNA"/>
</dbReference>
<proteinExistence type="predicted"/>
<dbReference type="AlphaFoldDB" id="A0AA36CSB9"/>
<name>A0AA36CSB9_9BILA</name>
<organism evidence="3 4">
    <name type="scientific">Mesorhabditis spiculigera</name>
    <dbReference type="NCBI Taxonomy" id="96644"/>
    <lineage>
        <taxon>Eukaryota</taxon>
        <taxon>Metazoa</taxon>
        <taxon>Ecdysozoa</taxon>
        <taxon>Nematoda</taxon>
        <taxon>Chromadorea</taxon>
        <taxon>Rhabditida</taxon>
        <taxon>Rhabditina</taxon>
        <taxon>Rhabditomorpha</taxon>
        <taxon>Rhabditoidea</taxon>
        <taxon>Rhabditidae</taxon>
        <taxon>Mesorhabditinae</taxon>
        <taxon>Mesorhabditis</taxon>
    </lineage>
</organism>
<keyword evidence="2" id="KW-0472">Membrane</keyword>
<feature type="compositionally biased region" description="Polar residues" evidence="1">
    <location>
        <begin position="579"/>
        <end position="596"/>
    </location>
</feature>
<dbReference type="Proteomes" id="UP001177023">
    <property type="component" value="Unassembled WGS sequence"/>
</dbReference>
<evidence type="ECO:0000313" key="4">
    <source>
        <dbReference type="Proteomes" id="UP001177023"/>
    </source>
</evidence>
<sequence>MAYVAICCRQDVPSVYCSHLVEESVYQQTRGRPLYMRMVADYAARAASRPAFRELLYDLYDDFNYDGVAGVYLWQDLCMRIPGRWTRKNHFYHDFCKKWAATCREAFFCGVADEETLMKRTLRYFFTMCRPHATGPEREYCANFLIPSFDSLFVAEQDDLMRNMDINGLRFLEAYVDVLPPAIFAIFAEGCHLQQTKANLYTSLCRALKQTRNQDYKYCDDLPATSPRQGKCRSMTYPDCDSRNHTKLINCYKTMAKECSVNEASPECGMLKGAYYGNPDSASSPDIAKGREEAQKICQMHPDFEFYAAFYMVWPSGGDLRKPPLGIGEIPEGVLERAEGFEEAELEEPRERYGHLDSTDFWAHFNFAKCDFMIRSFVDVLGPQVYQRLCVDAKINRTIPVYCRLLYQYIHIDLIERYLPDDADIVVLCQKHFRRCINSTLAICDVLWEKAPPEFDGLLANIYSHECMGHSHIVTSDRKYCRKIIAVCSKRNSPACRSVGRASAVKTRTEQNFIIYIIGFGPVALVLIGLFWCCPYAEIWYQRRQYHKMMASYQREQQRLRRSASSSTRSIARISAESMSQSAARASTQSISNVSHRSTRQN</sequence>
<keyword evidence="2" id="KW-0812">Transmembrane</keyword>